<keyword evidence="1 3" id="KW-0238">DNA-binding</keyword>
<dbReference type="Gene3D" id="1.10.150.130">
    <property type="match status" value="1"/>
</dbReference>
<evidence type="ECO:0000256" key="2">
    <source>
        <dbReference type="ARBA" id="ARBA00023172"/>
    </source>
</evidence>
<evidence type="ECO:0000256" key="4">
    <source>
        <dbReference type="SAM" id="MobiDB-lite"/>
    </source>
</evidence>
<dbReference type="CDD" id="cd01189">
    <property type="entry name" value="INT_ICEBs1_C_like"/>
    <property type="match status" value="1"/>
</dbReference>
<evidence type="ECO:0000259" key="6">
    <source>
        <dbReference type="PROSITE" id="PS51900"/>
    </source>
</evidence>
<dbReference type="InterPro" id="IPR050090">
    <property type="entry name" value="Tyrosine_recombinase_XerCD"/>
</dbReference>
<evidence type="ECO:0000259" key="5">
    <source>
        <dbReference type="PROSITE" id="PS51898"/>
    </source>
</evidence>
<dbReference type="InterPro" id="IPR011010">
    <property type="entry name" value="DNA_brk_join_enz"/>
</dbReference>
<proteinExistence type="predicted"/>
<feature type="domain" description="Core-binding (CB)" evidence="6">
    <location>
        <begin position="45"/>
        <end position="133"/>
    </location>
</feature>
<protein>
    <submittedName>
        <fullName evidence="7">Tyrosine-type recombinase/integrase</fullName>
    </submittedName>
</protein>
<dbReference type="PANTHER" id="PTHR30349:SF91">
    <property type="entry name" value="INTA PROTEIN"/>
    <property type="match status" value="1"/>
</dbReference>
<dbReference type="GO" id="GO:0003677">
    <property type="term" value="F:DNA binding"/>
    <property type="evidence" value="ECO:0007669"/>
    <property type="project" value="UniProtKB-UniRule"/>
</dbReference>
<dbReference type="GO" id="GO:0015074">
    <property type="term" value="P:DNA integration"/>
    <property type="evidence" value="ECO:0007669"/>
    <property type="project" value="InterPro"/>
</dbReference>
<evidence type="ECO:0000256" key="1">
    <source>
        <dbReference type="ARBA" id="ARBA00023125"/>
    </source>
</evidence>
<dbReference type="InterPro" id="IPR010998">
    <property type="entry name" value="Integrase_recombinase_N"/>
</dbReference>
<dbReference type="Pfam" id="PF00589">
    <property type="entry name" value="Phage_integrase"/>
    <property type="match status" value="1"/>
</dbReference>
<dbReference type="PROSITE" id="PS51898">
    <property type="entry name" value="TYR_RECOMBINASE"/>
    <property type="match status" value="1"/>
</dbReference>
<reference evidence="7 8" key="1">
    <citation type="submission" date="2020-01" db="EMBL/GenBank/DDBJ databases">
        <title>Herbidospora sp. NEAU-GS84 nov., a novel actinomycete isolated from soil.</title>
        <authorList>
            <person name="Han L."/>
        </authorList>
    </citation>
    <scope>NUCLEOTIDE SEQUENCE [LARGE SCALE GENOMIC DNA]</scope>
    <source>
        <strain evidence="7 8">NEAU-GS84</strain>
    </source>
</reference>
<feature type="domain" description="Tyr recombinase" evidence="5">
    <location>
        <begin position="154"/>
        <end position="414"/>
    </location>
</feature>
<feature type="compositionally biased region" description="Basic and acidic residues" evidence="4">
    <location>
        <begin position="17"/>
        <end position="34"/>
    </location>
</feature>
<dbReference type="EMBL" id="WXEW01000003">
    <property type="protein sequence ID" value="NAS22147.1"/>
    <property type="molecule type" value="Genomic_DNA"/>
</dbReference>
<accession>A0A7C9J1U7</accession>
<gene>
    <name evidence="7" type="ORF">GT755_10680</name>
</gene>
<dbReference type="Proteomes" id="UP000479526">
    <property type="component" value="Unassembled WGS sequence"/>
</dbReference>
<evidence type="ECO:0000313" key="8">
    <source>
        <dbReference type="Proteomes" id="UP000479526"/>
    </source>
</evidence>
<name>A0A7C9J1U7_9ACTN</name>
<dbReference type="InterPro" id="IPR044068">
    <property type="entry name" value="CB"/>
</dbReference>
<keyword evidence="2" id="KW-0233">DNA recombination</keyword>
<sequence length="423" mass="47887">MGVKADGSPDRRHRKAKTEAEVTRKVQELEKQRDSGQVAKAGRPPTVEQWITEFLDVICARLVQSGKLAPRTLSDYRSKSKNWIIPLLGKHRLDKLAPEHLDTAYSTMLERRLSPSSVLKVHRILSRALTIGVRRGRITRNVATLIDAPTANPTEIEPLTLEEARRILDIAKTRRNGARWSVALSLGIRQGEALGLRWSYVDLETGQIKAWFQIQRTEWRHGCSDPHACGQKWHRPPCKKNCKIHTHEPSCKEDCKKSGHTCYRRPCLKDCAAHADKCPAKSGGGLEFRQRKGKSKLTLQCPPALLALLKEHRRLQAIERLKAGDRWEDNDLVFATRLGGPIERTEDWKVWKSILRQAKVRDARVHDARHTAATLLIEQGVHIRVVQEVLGHTKVTTTERYTHVASLQMKDASDRLGSALWGG</sequence>
<dbReference type="AlphaFoldDB" id="A0A7C9J1U7"/>
<dbReference type="Gene3D" id="1.10.443.10">
    <property type="entry name" value="Intergrase catalytic core"/>
    <property type="match status" value="1"/>
</dbReference>
<evidence type="ECO:0000256" key="3">
    <source>
        <dbReference type="PROSITE-ProRule" id="PRU01248"/>
    </source>
</evidence>
<organism evidence="7 8">
    <name type="scientific">Herbidospora solisilvae</name>
    <dbReference type="NCBI Taxonomy" id="2696284"/>
    <lineage>
        <taxon>Bacteria</taxon>
        <taxon>Bacillati</taxon>
        <taxon>Actinomycetota</taxon>
        <taxon>Actinomycetes</taxon>
        <taxon>Streptosporangiales</taxon>
        <taxon>Streptosporangiaceae</taxon>
        <taxon>Herbidospora</taxon>
    </lineage>
</organism>
<comment type="caution">
    <text evidence="7">The sequence shown here is derived from an EMBL/GenBank/DDBJ whole genome shotgun (WGS) entry which is preliminary data.</text>
</comment>
<dbReference type="GO" id="GO:0006310">
    <property type="term" value="P:DNA recombination"/>
    <property type="evidence" value="ECO:0007669"/>
    <property type="project" value="UniProtKB-KW"/>
</dbReference>
<dbReference type="PANTHER" id="PTHR30349">
    <property type="entry name" value="PHAGE INTEGRASE-RELATED"/>
    <property type="match status" value="1"/>
</dbReference>
<keyword evidence="8" id="KW-1185">Reference proteome</keyword>
<feature type="region of interest" description="Disordered" evidence="4">
    <location>
        <begin position="1"/>
        <end position="42"/>
    </location>
</feature>
<dbReference type="InterPro" id="IPR002104">
    <property type="entry name" value="Integrase_catalytic"/>
</dbReference>
<dbReference type="SUPFAM" id="SSF56349">
    <property type="entry name" value="DNA breaking-rejoining enzymes"/>
    <property type="match status" value="1"/>
</dbReference>
<evidence type="ECO:0000313" key="7">
    <source>
        <dbReference type="EMBL" id="NAS22147.1"/>
    </source>
</evidence>
<dbReference type="InterPro" id="IPR013762">
    <property type="entry name" value="Integrase-like_cat_sf"/>
</dbReference>
<dbReference type="PROSITE" id="PS51900">
    <property type="entry name" value="CB"/>
    <property type="match status" value="1"/>
</dbReference>